<dbReference type="AlphaFoldDB" id="A0A212RVQ6"/>
<feature type="coiled-coil region" evidence="1">
    <location>
        <begin position="54"/>
        <end position="109"/>
    </location>
</feature>
<sequence>MNDLVRLSQALAARPNWRKAAAPAGAALLLVALGWGVGAKIDSLRGPSPEKIAAQAAAQEAEKAKKDVAALRVHVDTLNGKLEAQAEKARDSEAAVAALQKSLADEKAQSQALHAKLDKMQPAAPPAKDNAGREASAKEAEKESAKPAPVVSHALPKPPARMVDPLPTASTAPTAPKAMAAKPQTPTPKPYRGYVLRDIGGGVAMIEGEDGVEEVAPGDRLAGGARVQRFERRGAAWVVVTDRGYIGADGRWDY</sequence>
<feature type="compositionally biased region" description="Basic and acidic residues" evidence="2">
    <location>
        <begin position="130"/>
        <end position="145"/>
    </location>
</feature>
<dbReference type="RefSeq" id="WP_111390708.1">
    <property type="nucleotide sequence ID" value="NZ_FYDG01000008.1"/>
</dbReference>
<dbReference type="Proteomes" id="UP000198418">
    <property type="component" value="Unassembled WGS sequence"/>
</dbReference>
<feature type="compositionally biased region" description="Low complexity" evidence="2">
    <location>
        <begin position="165"/>
        <end position="184"/>
    </location>
</feature>
<organism evidence="3 4">
    <name type="scientific">Rhodoblastus acidophilus</name>
    <name type="common">Rhodopseudomonas acidophila</name>
    <dbReference type="NCBI Taxonomy" id="1074"/>
    <lineage>
        <taxon>Bacteria</taxon>
        <taxon>Pseudomonadati</taxon>
        <taxon>Pseudomonadota</taxon>
        <taxon>Alphaproteobacteria</taxon>
        <taxon>Hyphomicrobiales</taxon>
        <taxon>Rhodoblastaceae</taxon>
        <taxon>Rhodoblastus</taxon>
    </lineage>
</organism>
<feature type="region of interest" description="Disordered" evidence="2">
    <location>
        <begin position="119"/>
        <end position="191"/>
    </location>
</feature>
<evidence type="ECO:0000256" key="2">
    <source>
        <dbReference type="SAM" id="MobiDB-lite"/>
    </source>
</evidence>
<protein>
    <submittedName>
        <fullName evidence="3">Uncharacterized protein</fullName>
    </submittedName>
</protein>
<proteinExistence type="predicted"/>
<evidence type="ECO:0000256" key="1">
    <source>
        <dbReference type="SAM" id="Coils"/>
    </source>
</evidence>
<dbReference type="OrthoDB" id="7926359at2"/>
<name>A0A212RVQ6_RHOAC</name>
<evidence type="ECO:0000313" key="3">
    <source>
        <dbReference type="EMBL" id="SNB76840.1"/>
    </source>
</evidence>
<accession>A0A212RVQ6</accession>
<keyword evidence="4" id="KW-1185">Reference proteome</keyword>
<dbReference type="EMBL" id="FYDG01000008">
    <property type="protein sequence ID" value="SNB76840.1"/>
    <property type="molecule type" value="Genomic_DNA"/>
</dbReference>
<gene>
    <name evidence="3" type="ORF">SAMN06265338_10830</name>
</gene>
<reference evidence="4" key="1">
    <citation type="submission" date="2017-06" db="EMBL/GenBank/DDBJ databases">
        <authorList>
            <person name="Varghese N."/>
            <person name="Submissions S."/>
        </authorList>
    </citation>
    <scope>NUCLEOTIDE SEQUENCE [LARGE SCALE GENOMIC DNA]</scope>
    <source>
        <strain evidence="4">DSM 137</strain>
    </source>
</reference>
<evidence type="ECO:0000313" key="4">
    <source>
        <dbReference type="Proteomes" id="UP000198418"/>
    </source>
</evidence>
<keyword evidence="1" id="KW-0175">Coiled coil</keyword>